<organism evidence="1 2">
    <name type="scientific">Rufibacter quisquiliarum</name>
    <dbReference type="NCBI Taxonomy" id="1549639"/>
    <lineage>
        <taxon>Bacteria</taxon>
        <taxon>Pseudomonadati</taxon>
        <taxon>Bacteroidota</taxon>
        <taxon>Cytophagia</taxon>
        <taxon>Cytophagales</taxon>
        <taxon>Hymenobacteraceae</taxon>
        <taxon>Rufibacter</taxon>
    </lineage>
</organism>
<dbReference type="Pfam" id="PF12771">
    <property type="entry name" value="SusD-like_2"/>
    <property type="match status" value="1"/>
</dbReference>
<dbReference type="InterPro" id="IPR041662">
    <property type="entry name" value="SusD-like_2"/>
</dbReference>
<name>A0A839GX86_9BACT</name>
<dbReference type="InterPro" id="IPR011990">
    <property type="entry name" value="TPR-like_helical_dom_sf"/>
</dbReference>
<dbReference type="Gene3D" id="1.25.40.390">
    <property type="match status" value="1"/>
</dbReference>
<sequence length="467" mass="51454">MKKIYLLLAASLLLGGCTEFDEDINRTTNSPSNASGMQLLANAMLALPGLGSSPQGEFMAQYLAETQYPTASLYPNGGTSFYSLYQGPLMNIEEVLNSKTLSATQGPVVNQVAVAKILKAYYFWHITDRWGDVPYSDALRGNAAYSPTYDTQESIYNSLFILLKEANDQIVLVGGAVTNDVIYNGDMAKWKKLANTIRMLMALRLSKVNPTKGNTEFNAAIADGIMTSNADSFIYRHLNDANNQSYWYAQVVGSSREWWALTKTLVDVMKPVADPRLVVYGQPARTSGEYIGLPIGTTTNMPNTNSYSLMGPAIYAQNAPIYLVTYAQALFAKAEAAKLGWITGGDAEAKTNYDLAIQNSVLQWTGNTTGVAAFLAKPEVQYNAATALQQIGTQRWIHLFMHGYEGWAEWRRTGYPNNFTTSGGNNVPTRQMYPSDEVFLNGLNYNAAVQRLNGGDTLYGKVWWDKD</sequence>
<accession>A0A839GX86</accession>
<proteinExistence type="predicted"/>
<evidence type="ECO:0000313" key="2">
    <source>
        <dbReference type="Proteomes" id="UP000563094"/>
    </source>
</evidence>
<evidence type="ECO:0008006" key="3">
    <source>
        <dbReference type="Google" id="ProtNLM"/>
    </source>
</evidence>
<reference evidence="1 2" key="1">
    <citation type="submission" date="2020-08" db="EMBL/GenBank/DDBJ databases">
        <title>Genomic Encyclopedia of Type Strains, Phase IV (KMG-IV): sequencing the most valuable type-strain genomes for metagenomic binning, comparative biology and taxonomic classification.</title>
        <authorList>
            <person name="Goeker M."/>
        </authorList>
    </citation>
    <scope>NUCLEOTIDE SEQUENCE [LARGE SCALE GENOMIC DNA]</scope>
    <source>
        <strain evidence="1 2">DSM 29854</strain>
    </source>
</reference>
<dbReference type="EMBL" id="JACJIQ010000021">
    <property type="protein sequence ID" value="MBA9079356.1"/>
    <property type="molecule type" value="Genomic_DNA"/>
</dbReference>
<protein>
    <recommendedName>
        <fullName evidence="3">Starch-binding associating with outer membrane</fullName>
    </recommendedName>
</protein>
<dbReference type="PROSITE" id="PS51257">
    <property type="entry name" value="PROKAR_LIPOPROTEIN"/>
    <property type="match status" value="1"/>
</dbReference>
<comment type="caution">
    <text evidence="1">The sequence shown here is derived from an EMBL/GenBank/DDBJ whole genome shotgun (WGS) entry which is preliminary data.</text>
</comment>
<dbReference type="RefSeq" id="WP_066836957.1">
    <property type="nucleotide sequence ID" value="NZ_JACJIQ010000021.1"/>
</dbReference>
<evidence type="ECO:0000313" key="1">
    <source>
        <dbReference type="EMBL" id="MBA9079356.1"/>
    </source>
</evidence>
<dbReference type="SUPFAM" id="SSF48452">
    <property type="entry name" value="TPR-like"/>
    <property type="match status" value="1"/>
</dbReference>
<keyword evidence="2" id="KW-1185">Reference proteome</keyword>
<gene>
    <name evidence="1" type="ORF">FHS90_004091</name>
</gene>
<dbReference type="Proteomes" id="UP000563094">
    <property type="component" value="Unassembled WGS sequence"/>
</dbReference>
<dbReference type="AlphaFoldDB" id="A0A839GX86"/>